<dbReference type="Gene3D" id="3.40.50.720">
    <property type="entry name" value="NAD(P)-binding Rossmann-like Domain"/>
    <property type="match status" value="1"/>
</dbReference>
<dbReference type="PANTHER" id="PTHR10953:SF4">
    <property type="entry name" value="UBIQUITIN-ACTIVATING ENZYME E1 C-TERMINAL DOMAIN-CONTAINING PROTEIN"/>
    <property type="match status" value="1"/>
</dbReference>
<dbReference type="Proteomes" id="UP001295684">
    <property type="component" value="Unassembled WGS sequence"/>
</dbReference>
<feature type="region of interest" description="Disordered" evidence="5">
    <location>
        <begin position="3759"/>
        <end position="3783"/>
    </location>
</feature>
<dbReference type="Gene3D" id="3.40.50.12550">
    <property type="entry name" value="Ubiquitin-activating enzyme E1, inactive adenylation domain, subdomain 2"/>
    <property type="match status" value="1"/>
</dbReference>
<feature type="region of interest" description="Disordered" evidence="5">
    <location>
        <begin position="715"/>
        <end position="741"/>
    </location>
</feature>
<dbReference type="InterPro" id="IPR000608">
    <property type="entry name" value="UBC"/>
</dbReference>
<evidence type="ECO:0000256" key="4">
    <source>
        <dbReference type="SAM" id="Coils"/>
    </source>
</evidence>
<dbReference type="SUPFAM" id="SSF69572">
    <property type="entry name" value="Activating enzymes of the ubiquitin-like proteins"/>
    <property type="match status" value="2"/>
</dbReference>
<dbReference type="Gene3D" id="3.50.50.80">
    <property type="entry name" value="Ubiquitin-activating enzyme E1, inactive adenylation domain, subdomain 1"/>
    <property type="match status" value="1"/>
</dbReference>
<dbReference type="InterPro" id="IPR018965">
    <property type="entry name" value="Ub-activating_enz_E1_C"/>
</dbReference>
<dbReference type="CDD" id="cd23810">
    <property type="entry name" value="UBCc_BIRC6"/>
    <property type="match status" value="1"/>
</dbReference>
<feature type="region of interest" description="Disordered" evidence="5">
    <location>
        <begin position="2574"/>
        <end position="2642"/>
    </location>
</feature>
<evidence type="ECO:0000256" key="3">
    <source>
        <dbReference type="ARBA" id="ARBA00022598"/>
    </source>
</evidence>
<keyword evidence="4" id="KW-0175">Coiled coil</keyword>
<evidence type="ECO:0000256" key="5">
    <source>
        <dbReference type="SAM" id="MobiDB-lite"/>
    </source>
</evidence>
<feature type="compositionally biased region" description="Acidic residues" evidence="5">
    <location>
        <begin position="2601"/>
        <end position="2612"/>
    </location>
</feature>
<sequence length="5403" mass="616136">MESNTTVKPGESKIMNTYGDARTLDAQVLQDIGIIVNEANVTDSSKNKDVGTTPAQIGFRFMETEELYYALSPNNLKFEDTEGGFNLQGNTEFSSGQHTWELIFPTGINSVEFGVKSSKTLRPYVKKFKTTTPRFAAVTLNVEKKTVSMRLNKDPSTDKTLYLNSEGPFVPFVTTPKPNIPVVLNPYPRIQDFQKVMGSKFEKRQYLKQKLDNALGLSHLPRGFGVNSDSAFLSKFMDLPESDIKSIYLPKDSSHFQYLKGWAVVTLTSADAYSKWEKKKVTAENKKIATHSTDDLIEYAINTSVRESAKGETLQMIDYINDICNQDSDDATEENVKEAYSKFISKMNTLIEENSIQETHLEGLSVYPVRDQSKLLVVTSDGKAKLINKDKNSPINLQDGLRTPQDHQVFTLSKEEFTTLFSNLGAKQFENLHPGLKQIYFSFFKSMEETAKIRKGDIVQFSSPAKEANIFLNEMMYDASKERVKRSRKFLNLEVIGVNDPHSRIPSLESDKEALDIYQDCGLKILTKLSEQLWCGTLSPYASKELNSMMASVSRPFSHLERLSTFIGTEQCFQKLAKYGYINREDKVFYNVFDEREISEISQKCNDLLKDTLTLKRNINIPLEESLSYLPPTLLGEDTQIIVSPVSDFIFTFSKTGSLTVYTTGLGITKVAEINFGEEEKEITGSVENKKYASSLITYEVNNARARLGVSNNNKLNLIKENRDPPSGGDPSSKSKPKKNCSITIKTSPKKVNYDEESYPTTMAALFGDNDEYYEEFDEDQEIPEVDEAAEEDSENKEETKKETECEEKVEEQSSKIISYTIHVSEKYLTSEFQGIVTVIFEDKGKLYVQSKNLIVDFAVSYLHNVDYSKYAISTMSKKKIQEDITSEIITKQRSNIVHIDPFYNQGGRNKTSPIIWTLGRKIELENIKRILCTSNSIHGLSNDFSVYALAENNDSKVVLIKIENHISGEGDFVVNIGSTTETDLSVEETYKMYYKDNKVAIVSDSTMVVYNSQKLDEKKQSILDNQTNEVIFSMLDLIEFEPQVEEEKKDVKKEEIKDEQKVIEEQQDLTAELLKEGDCDVKELNQLFSSKPTSIITHSTIEDSNVVFEEKFLKPTKNFDKIDVNLYFNTKENFADENIDTQKDVEYKSKQSNMTYSDQANLSLKIESFTGNCINPTFHPSRLLDDDYSTQSYISNYPKPTVIFSQSQDSEFLPMQFTVSSKFHRAKASSDSYPVGAGLIFCANSVEQFTNVKKYLTIQTRAQYERWQENRAKVNLPLGENEPVAFFELGSEREVTVNFDQKRLSKYILLLPTDFRKKPIKFTRKFYSHSCEIESFKVVGRVATGIKALNQDAYDLQINDKRLDTLVKADIEVNKGGNWSKLISIDKIQVTHIESNSKRYCISLLDRIKSSVTCSYSDSIDLSVVKEGIKGIRVVLDTNSHAEESFWKFMEGHLVLYSYPSEIEFKSKGMKRISQDSIQKIYYDPQLLKEHARKLLDIINNKEELEHIRTCLLSHLNSLTSPIITEVLKEHFDYKLYLEDPDLFTFSDEFKTTILKTVNKIGLSSQDSEDRSFFDYTKNIIESIQDKGVPNFDINTIRMVYLLNKECSKEAFQKNYELLSKFIFQKALPELENSDDYVSFFGNFHAPTERHITSNVLLRRSKKHYELTTAFTNSHSIDSIKLLFDEECQDLLYQLDISVFEVDEHNNEKLVYTKHYGDDVYQLCTRKREPDEQPDSIIINLKDIDTVASYYRIKIDHIPINFSKQSAERDPLNAIIPLYYGKDTGVNTVTNSEYEKSKSVVKQNSNKLEEILTFGDLDFVCYEKETAFFKERVFTKKILKTLEEPELSQKSLLEKRKEQIKLIQTKEYEKAKALTSDIKNIKTKARNKQAKFNNMTLPEVLILSSEVMNYLASDEMNKDGSDFGIEHLSEQEQYELLKNILEWFLLPKEKVSKVISLKSAQKISSIILRKLKNANSIFFDLIEKLVKRKSQNHKRIFSTVEVFIKDMKVTEILNELLRRLGIATKINESNIDSSEKLKALCKATPRMGKDKMWIIVGTLQIISKRLQKIGKDERSACLLNLVHLGTLRFNAKQREHTCYYKLLLSLIKECSKDASFDDLLIDANLPVKFWFNILTLSTDPELYSINLKFIEKVLLDSVLNKKKAHDIVHKILVWFSEFNKDNKEGFSSLKGTIFEGIYDEDPELFSSHYCQSIDLFLASFRTDSNDSDSSKLVSNIFNSIMSALNKPSKSPSYAKIWNELFKCLAIIGTNDENVDKFVSTFVSLPGDIRDNLYTHFSMDNISLDSTKQSSQRKLTVKIVYKLLRSFFKYGLQDQTSKEDLLRTYTICNDMICILATKEPNSVNQSKAKTPVQLTKEEYIDTLHMFSEYLNCYLNKGVYTHMAGADYAILARIKMGVHLAYLVYNSELKGKKYYDLYMNEFDDISTENKSAILEKLVIWLLLNNPNNKSKGDTCSNQLARITKLITENLTTNKALILALLPNVMKEVIKFDNMILSNCHKLGIETCSSLQNNSNSIISQLFGVCLQDKELFNDFLVKMKGFDFLLQRLFSKQPVQGQASEEESKEDPEEERIVTETTPEQAEQDDSLEDLFDKEEPKKIEETSQSDSKANKPESKGIEKVNLTDAGKTMKLIESSLGSENTSQDWCMYKNGQRNRVVMKQIDKQSRSDFIMKFELTDVMEVSDIEMGLIYYWGNYDQDTHYEPMNVLCEGGMTKNQIDWCVPLRLADDGGYKQSAVNIYGSNFANFKSMNYDVDKYNKNPSSVIEAKIKDKAEVYKAKYLTFRLRRPEISCLESSMFSSILTKTMSYGFTFFSAQGIYPDNYLPLKSALIDTQKENTLEILSKCCSGNVSDVFSVIAQDKAVINDFKNSIGKLLKLLNQKEYLIKPILIALCSKNSEMSDWIIDRFLDLDSNQKQINLIGEIIKKDPSTSSKRISKILSFILESAADSNVKSTEELKDLLEITSFFHNMTEGVQIQYSIESIETLIEKSHDSPDEIQELTLSFVLFLIGLRRPLNNGKEMTSQDIIEYLLNSQNDSEERKNSKLRLASTLCASSKDLSKIIIDKEELLTSFLQLETADLSQWKHKARFWYYCAQEKTIRDYLVQKNVGPTIFSKYRKYFGPAIEDNNSDKELNDIMVSLLSKVTAGYDKVETEMASTLKEDLTIACENDRIDYLNSIVVPLLHAEETIPVTLSVVDKVGDKMVYHPIYHKLEDSSAENKFLFKSECLSTSQETCLMRMFKEHVSENHDSYDKLLNKKWTLISEDTSPKKGDFKKIADKISEKSNTLHLVKCTINGESAIFGGYCASQFPSLTTLQADYNYELPHHESNFVFYYKGDMENHFVMTNNKPFGYIYTDYELGGVISISGDFVLCSWSINYSHTAGNIYNMKCIEQPGFASFYNNINVERYECWHVDLANPSLSGLNNDKYAYHHIPFYKSLSLYNLLTNNVVFHIPKHMKAKVLSCELFGRKHPLSVKTNGEVDLEHTIGEIFEKHPDSTNLNIFELCYHRPDTDADLSKEEAKEVEDILEGYSTKYTRRSTPCSGTASTSEGAAGPSSSEQQPEGRSSKAQATYPVLEKFDGASELVKACMKAVRNWTQKDLREAWHQYLKEVESFISFPGFFAKLTSDKKNSTLFFDILSGVPESETKEALKKRQKEIEKKTQYQYNYKAPEFENPWIDRQLEMVKQTYNVVQRIFCEEDNSDGLREKCLQNGTIITFIERIGILTSEFSRVKVEPDEYNSDSEEESIVTEKKKQQRDKNRKGVGYTTDVGQEWNVNSYLKKKESKNSQITDIIGILKGVIQSEELSVKYNLRQMILESALLPVLENALRSGSVLEMAKEAELFNSYLDFITTVCENKELRFILMDIGKDYEPRQLEPIHALLDKLTGLADIFLKALSTEKEKSNKSKGKSGEESEGSKALAERIRKTNEIVKKTVSDALKTDEDSIQDILKLPLNEKYKKLLSPLRFCYMDMKSAPSSPSYTHYFSYNISQDTSIENAKVVRLAQEVADLSNSLPNEHTNAIFVRVDESRVDVMKAVICGASSTPYAHGCFEFDLYFDPRYPSTPPKCQLVTTGSGAVRFNPNLYADGKVCLSLLGTWRGSSTENWDAKFSTILQVLMSIQAIIMSEEVYYNEPGYEHEAGTTEGEAKNEAYSNIVRYCNIQYAMIDQMTKPSKGFEEAIRKHFFIKRDEVMDEVKEWLELASQNKASYASLVECHNHSWCTKFKEENRYKEMLEEAITKLEEAFKGLKEPSLQHEITSSEDKEESIMTDNKKPIAADKKTGGIKATEEDNKLLQEVDVEDDQEETKAKGIDIADEAVKDRWSRYIGAMGIDAVAKQASARILISGLGGVGAEIAKNLVLAGCKELTLNDSQPATFRDLSSNFILSEKDVGTNRAVACQKKVQQLNYYVKVSVSEDDLSKEESQEAAGIKDYDVVIMTEASLDSQILVDNYCREHNTKFISADVNGVFCRIFNDFGDEFEVIDKNGEETKELMIKEITNDKEGLVTLQEGFNHSFEDGDEVLIEKVDGMKDKEGKSINGTIHKVVTVTPTSFKIGDTSGFSEYEHSGLAKQLKTKLKMSFKPLEAIGLTEAPHDQNLLMSDFEKMKHHDFSHYCYYTVDEIKKDGKYNTIKDWNNKSFQEFGDIFEDKLKSKLPEETWKECIEDKHFIRFSSTYCVVNHGTFNPLCAFVGGVASQEAVKAITSKFVPIDQLFYYDAIEVTPEFHVHSKESFEGDMEKLGFFNNPEDRYTGLRACIGNDLLEKIKEANLFMVGAGAIGCELLKNYAMLGAGAGDDGSILVTDPDIIEVSNLNRQFLFREKHLRKPKSVTAAAAAIHMNPDMSGKIIARLDKIHKGTEDTYSQDFYKSLSIVTNALDNVAARRYIDGQCVKARVPMIDSGTLGPKGHIQVVLPDQTDSYGSTNDAEDGNEIPHCTLKMFPEQTLHCVEWARDLFSQLFNQSAKSYNKIIEDEQLIDIGDSEQMKILKEALSLIEDRPTDFKACLRWARLKFNQYFVIDIKQLLHAYPLDHKTKEGKPFWSLPKRAPEVLKFSPEDELHARLIAAAACLRATVFNIEIPFKAPRELESIMKMAMQAVEFDDEVPAFNIDHSKVEQMRAEVDESKEDQEESKQEEEDIEETIDTGEDYEEILDYAIRPIREAYQSNKDHADALKTILTAPQEFEKDDDQNYHVDFIYALANCRATNYSLDHMDWLTTKLKAGRIIPALATTTAAIAGLQTLEIVKILKQCKLEDMRNNNLNLAVPSLMAFEPGPPEKVKIKEGLELNIWDTWKVHLPKKANLKALIKKLLKKYGLNAMDIIVNGLPVYIHALDSKVPSGKTEKPFHDLFNLSEGQTELEVTVTFSDPDDKEGKILNGTPPVVIIFKE</sequence>
<dbReference type="InterPro" id="IPR016135">
    <property type="entry name" value="UBQ-conjugating_enzyme/RWD"/>
</dbReference>
<feature type="compositionally biased region" description="Basic and acidic residues" evidence="5">
    <location>
        <begin position="2628"/>
        <end position="2638"/>
    </location>
</feature>
<feature type="compositionally biased region" description="Acidic residues" evidence="5">
    <location>
        <begin position="2579"/>
        <end position="2589"/>
    </location>
</feature>
<keyword evidence="8" id="KW-1185">Reference proteome</keyword>
<feature type="compositionally biased region" description="Acidic residues" evidence="5">
    <location>
        <begin position="786"/>
        <end position="796"/>
    </location>
</feature>
<dbReference type="GO" id="GO:0016925">
    <property type="term" value="P:protein sumoylation"/>
    <property type="evidence" value="ECO:0007669"/>
    <property type="project" value="TreeGrafter"/>
</dbReference>
<dbReference type="Gene3D" id="3.10.110.10">
    <property type="entry name" value="Ubiquitin Conjugating Enzyme"/>
    <property type="match status" value="1"/>
</dbReference>
<evidence type="ECO:0000313" key="8">
    <source>
        <dbReference type="Proteomes" id="UP001295684"/>
    </source>
</evidence>
<feature type="region of interest" description="Disordered" evidence="5">
    <location>
        <begin position="3555"/>
        <end position="3591"/>
    </location>
</feature>
<feature type="compositionally biased region" description="Polar residues" evidence="5">
    <location>
        <begin position="3557"/>
        <end position="3589"/>
    </location>
</feature>
<dbReference type="GO" id="GO:0005737">
    <property type="term" value="C:cytoplasm"/>
    <property type="evidence" value="ECO:0007669"/>
    <property type="project" value="TreeGrafter"/>
</dbReference>
<dbReference type="PROSITE" id="PS50127">
    <property type="entry name" value="UBC_2"/>
    <property type="match status" value="1"/>
</dbReference>
<dbReference type="SUPFAM" id="SSF54495">
    <property type="entry name" value="UBC-like"/>
    <property type="match status" value="1"/>
</dbReference>
<dbReference type="SMART" id="SM00212">
    <property type="entry name" value="UBCc"/>
    <property type="match status" value="1"/>
</dbReference>
<feature type="region of interest" description="Disordered" evidence="5">
    <location>
        <begin position="5133"/>
        <end position="5157"/>
    </location>
</feature>
<protein>
    <recommendedName>
        <fullName evidence="6">UBC core domain-containing protein</fullName>
    </recommendedName>
</protein>
<comment type="caution">
    <text evidence="7">The sequence shown here is derived from an EMBL/GenBank/DDBJ whole genome shotgun (WGS) entry which is preliminary data.</text>
</comment>
<dbReference type="InterPro" id="IPR000594">
    <property type="entry name" value="ThiF_NAD_FAD-bd"/>
</dbReference>
<comment type="pathway">
    <text evidence="1">Protein modification; protein ubiquitination.</text>
</comment>
<feature type="domain" description="UBC core" evidence="6">
    <location>
        <begin position="4018"/>
        <end position="4185"/>
    </location>
</feature>
<keyword evidence="3" id="KW-0436">Ligase</keyword>
<dbReference type="InterPro" id="IPR000011">
    <property type="entry name" value="UBQ/SUMO-activ_enz_E1-like"/>
</dbReference>
<reference evidence="7" key="1">
    <citation type="submission" date="2023-07" db="EMBL/GenBank/DDBJ databases">
        <authorList>
            <consortium name="AG Swart"/>
            <person name="Singh M."/>
            <person name="Singh A."/>
            <person name="Seah K."/>
            <person name="Emmerich C."/>
        </authorList>
    </citation>
    <scope>NUCLEOTIDE SEQUENCE</scope>
    <source>
        <strain evidence="7">DP1</strain>
    </source>
</reference>
<feature type="region of interest" description="Disordered" evidence="5">
    <location>
        <begin position="786"/>
        <end position="805"/>
    </location>
</feature>
<dbReference type="FunFam" id="2.40.30.180:FF:000002">
    <property type="entry name" value="Ubiquitin-activating enzyme E1 2"/>
    <property type="match status" value="1"/>
</dbReference>
<organism evidence="7 8">
    <name type="scientific">Euplotes crassus</name>
    <dbReference type="NCBI Taxonomy" id="5936"/>
    <lineage>
        <taxon>Eukaryota</taxon>
        <taxon>Sar</taxon>
        <taxon>Alveolata</taxon>
        <taxon>Ciliophora</taxon>
        <taxon>Intramacronucleata</taxon>
        <taxon>Spirotrichea</taxon>
        <taxon>Hypotrichia</taxon>
        <taxon>Euplotida</taxon>
        <taxon>Euplotidae</taxon>
        <taxon>Moneuplotes</taxon>
    </lineage>
</organism>
<feature type="coiled-coil region" evidence="4">
    <location>
        <begin position="1050"/>
        <end position="1077"/>
    </location>
</feature>
<name>A0AAD2D9V2_EUPCR</name>
<dbReference type="Gene3D" id="2.40.30.180">
    <property type="entry name" value="Ubiquitin-activating enzyme E1, FCCH domain"/>
    <property type="match status" value="1"/>
</dbReference>
<proteinExistence type="inferred from homology"/>
<dbReference type="NCBIfam" id="TIGR01408">
    <property type="entry name" value="Ube1"/>
    <property type="match status" value="1"/>
</dbReference>
<dbReference type="PANTHER" id="PTHR10953">
    <property type="entry name" value="UBIQUITIN-ACTIVATING ENZYME E1"/>
    <property type="match status" value="1"/>
</dbReference>
<dbReference type="InterPro" id="IPR042063">
    <property type="entry name" value="Ubi_acti_E1_SCCH"/>
</dbReference>
<dbReference type="InterPro" id="IPR045886">
    <property type="entry name" value="ThiF/MoeB/HesA"/>
</dbReference>
<comment type="similarity">
    <text evidence="2">Belongs to the ubiquitin-activating E1 family.</text>
</comment>
<evidence type="ECO:0000256" key="2">
    <source>
        <dbReference type="ARBA" id="ARBA00005673"/>
    </source>
</evidence>
<feature type="compositionally biased region" description="Low complexity" evidence="5">
    <location>
        <begin position="725"/>
        <end position="734"/>
    </location>
</feature>
<dbReference type="GO" id="GO:0031510">
    <property type="term" value="C:SUMO activating enzyme complex"/>
    <property type="evidence" value="ECO:0007669"/>
    <property type="project" value="TreeGrafter"/>
</dbReference>
<dbReference type="InterPro" id="IPR019572">
    <property type="entry name" value="UBA_E1_SCCH"/>
</dbReference>
<dbReference type="Pfam" id="PF00179">
    <property type="entry name" value="UQ_con"/>
    <property type="match status" value="1"/>
</dbReference>
<dbReference type="InterPro" id="IPR042302">
    <property type="entry name" value="E1_FCCH_sf"/>
</dbReference>
<evidence type="ECO:0000313" key="7">
    <source>
        <dbReference type="EMBL" id="CAI2384890.1"/>
    </source>
</evidence>
<accession>A0AAD2D9V2</accession>
<dbReference type="Pfam" id="PF10585">
    <property type="entry name" value="UBA_E1_SCCH"/>
    <property type="match status" value="1"/>
</dbReference>
<dbReference type="Gene3D" id="1.10.10.2660">
    <property type="entry name" value="Ubiquitin-activating enzyme E1, SCCH domain"/>
    <property type="match status" value="1"/>
</dbReference>
<evidence type="ECO:0000259" key="6">
    <source>
        <dbReference type="PROSITE" id="PS50127"/>
    </source>
</evidence>
<dbReference type="InterPro" id="IPR042449">
    <property type="entry name" value="Ub-E1_IAD_1"/>
</dbReference>
<dbReference type="EMBL" id="CAMPGE010027241">
    <property type="protein sequence ID" value="CAI2384890.1"/>
    <property type="molecule type" value="Genomic_DNA"/>
</dbReference>
<feature type="compositionally biased region" description="Acidic residues" evidence="5">
    <location>
        <begin position="5139"/>
        <end position="5157"/>
    </location>
</feature>
<dbReference type="SMART" id="SM00985">
    <property type="entry name" value="UBA_e1_C"/>
    <property type="match status" value="1"/>
</dbReference>
<dbReference type="Pfam" id="PF00899">
    <property type="entry name" value="ThiF"/>
    <property type="match status" value="2"/>
</dbReference>
<dbReference type="InterPro" id="IPR035985">
    <property type="entry name" value="Ubiquitin-activating_enz"/>
</dbReference>
<dbReference type="PRINTS" id="PR01849">
    <property type="entry name" value="UBIQUITINACT"/>
</dbReference>
<gene>
    <name evidence="7" type="ORF">ECRASSUSDP1_LOCUS26430</name>
</gene>
<dbReference type="GO" id="GO:0019948">
    <property type="term" value="F:SUMO activating enzyme activity"/>
    <property type="evidence" value="ECO:0007669"/>
    <property type="project" value="TreeGrafter"/>
</dbReference>
<evidence type="ECO:0000256" key="1">
    <source>
        <dbReference type="ARBA" id="ARBA00004906"/>
    </source>
</evidence>
<dbReference type="InterPro" id="IPR018075">
    <property type="entry name" value="UBQ-activ_enz_E1"/>
</dbReference>